<dbReference type="InterPro" id="IPR057691">
    <property type="entry name" value="DUF7931"/>
</dbReference>
<name>A0ABT0GJS3_9GAMM</name>
<evidence type="ECO:0000313" key="5">
    <source>
        <dbReference type="Proteomes" id="UP001431449"/>
    </source>
</evidence>
<dbReference type="CDD" id="cd04301">
    <property type="entry name" value="NAT_SF"/>
    <property type="match status" value="1"/>
</dbReference>
<proteinExistence type="predicted"/>
<sequence length="320" mass="35103">MGEIAGGFFVEPADPARDRSAIVGLRERVFRAELGAGDEVLWDADDPHCGHVLAREDGGQAIGCGRLAANGGIGRLAVQRDWRGRGVGSALLVSLIDLARQRRMPQVHLHSEPEARPFYLRHGFATTGEVLEEAGILHHTLRLDLKDSPPLYRSAPPRGAESEEIELDGLAACRDALGVLLHDARRQLYIHTRALERELFSGEPLMQEVRRIATAGRGAEIRILVQDPDTALHDGAPLLALAQRLSSSLLLRQPMEEVESPFAGAYVLNDAGGLLFRPIGSRFEGCFQRHAPGRHRQLMEHFRQAWDRASAAGSLRAQSL</sequence>
<comment type="caution">
    <text evidence="4">The sequence shown here is derived from an EMBL/GenBank/DDBJ whole genome shotgun (WGS) entry which is preliminary data.</text>
</comment>
<dbReference type="Gene3D" id="3.40.630.30">
    <property type="match status" value="1"/>
</dbReference>
<reference evidence="4" key="1">
    <citation type="submission" date="2022-04" db="EMBL/GenBank/DDBJ databases">
        <title>Lysobacter sp. CAU 1642 isolated from sea sand.</title>
        <authorList>
            <person name="Kim W."/>
        </authorList>
    </citation>
    <scope>NUCLEOTIDE SEQUENCE</scope>
    <source>
        <strain evidence="4">CAU 1642</strain>
    </source>
</reference>
<feature type="domain" description="N-acetyltransferase" evidence="3">
    <location>
        <begin position="8"/>
        <end position="146"/>
    </location>
</feature>
<keyword evidence="2" id="KW-0012">Acyltransferase</keyword>
<protein>
    <submittedName>
        <fullName evidence="4">GNAT family N-acetyltransferase</fullName>
    </submittedName>
</protein>
<dbReference type="EMBL" id="JALNMH010000011">
    <property type="protein sequence ID" value="MCK7594796.1"/>
    <property type="molecule type" value="Genomic_DNA"/>
</dbReference>
<dbReference type="Pfam" id="PF13673">
    <property type="entry name" value="Acetyltransf_10"/>
    <property type="match status" value="1"/>
</dbReference>
<evidence type="ECO:0000313" key="4">
    <source>
        <dbReference type="EMBL" id="MCK7594796.1"/>
    </source>
</evidence>
<dbReference type="Proteomes" id="UP001431449">
    <property type="component" value="Unassembled WGS sequence"/>
</dbReference>
<accession>A0ABT0GJS3</accession>
<dbReference type="Pfam" id="PF25559">
    <property type="entry name" value="DUF7931"/>
    <property type="match status" value="1"/>
</dbReference>
<evidence type="ECO:0000256" key="1">
    <source>
        <dbReference type="ARBA" id="ARBA00022679"/>
    </source>
</evidence>
<organism evidence="4 5">
    <name type="scientific">Pseudomarimonas salicorniae</name>
    <dbReference type="NCBI Taxonomy" id="2933270"/>
    <lineage>
        <taxon>Bacteria</taxon>
        <taxon>Pseudomonadati</taxon>
        <taxon>Pseudomonadota</taxon>
        <taxon>Gammaproteobacteria</taxon>
        <taxon>Lysobacterales</taxon>
        <taxon>Lysobacteraceae</taxon>
        <taxon>Pseudomarimonas</taxon>
    </lineage>
</organism>
<keyword evidence="1" id="KW-0808">Transferase</keyword>
<dbReference type="InterPro" id="IPR016181">
    <property type="entry name" value="Acyl_CoA_acyltransferase"/>
</dbReference>
<dbReference type="InterPro" id="IPR000182">
    <property type="entry name" value="GNAT_dom"/>
</dbReference>
<evidence type="ECO:0000259" key="3">
    <source>
        <dbReference type="PROSITE" id="PS51186"/>
    </source>
</evidence>
<dbReference type="InterPro" id="IPR050832">
    <property type="entry name" value="Bact_Acetyltransf"/>
</dbReference>
<dbReference type="PANTHER" id="PTHR43877">
    <property type="entry name" value="AMINOALKYLPHOSPHONATE N-ACETYLTRANSFERASE-RELATED-RELATED"/>
    <property type="match status" value="1"/>
</dbReference>
<gene>
    <name evidence="4" type="ORF">M0G41_14075</name>
</gene>
<dbReference type="SUPFAM" id="SSF55729">
    <property type="entry name" value="Acyl-CoA N-acyltransferases (Nat)"/>
    <property type="match status" value="1"/>
</dbReference>
<dbReference type="RefSeq" id="WP_248210433.1">
    <property type="nucleotide sequence ID" value="NZ_JALNMH010000011.1"/>
</dbReference>
<keyword evidence="5" id="KW-1185">Reference proteome</keyword>
<dbReference type="PROSITE" id="PS51186">
    <property type="entry name" value="GNAT"/>
    <property type="match status" value="1"/>
</dbReference>
<evidence type="ECO:0000256" key="2">
    <source>
        <dbReference type="ARBA" id="ARBA00023315"/>
    </source>
</evidence>